<reference evidence="1 2" key="1">
    <citation type="submission" date="2017-01" db="EMBL/GenBank/DDBJ databases">
        <title>Trade-off between light-utilization and light-protection in marine flavobacteria.</title>
        <authorList>
            <person name="Kumagai Y."/>
            <person name="Yoshizawa S."/>
            <person name="Kogure K."/>
            <person name="Iwasaki W."/>
        </authorList>
    </citation>
    <scope>NUCLEOTIDE SEQUENCE [LARGE SCALE GENOMIC DNA]</scope>
    <source>
        <strain evidence="1 2">KCTC 32109</strain>
    </source>
</reference>
<dbReference type="OrthoDB" id="9779968at2"/>
<dbReference type="PANTHER" id="PTHR43737:SF1">
    <property type="entry name" value="DUF1501 DOMAIN-CONTAINING PROTEIN"/>
    <property type="match status" value="1"/>
</dbReference>
<keyword evidence="2" id="KW-1185">Reference proteome</keyword>
<evidence type="ECO:0000313" key="2">
    <source>
        <dbReference type="Proteomes" id="UP000239747"/>
    </source>
</evidence>
<name>A0A2S7U906_9FLAO</name>
<dbReference type="Proteomes" id="UP000239747">
    <property type="component" value="Unassembled WGS sequence"/>
</dbReference>
<organism evidence="1 2">
    <name type="scientific">Nonlabens arenilitoris</name>
    <dbReference type="NCBI Taxonomy" id="1217969"/>
    <lineage>
        <taxon>Bacteria</taxon>
        <taxon>Pseudomonadati</taxon>
        <taxon>Bacteroidota</taxon>
        <taxon>Flavobacteriia</taxon>
        <taxon>Flavobacteriales</taxon>
        <taxon>Flavobacteriaceae</taxon>
        <taxon>Nonlabens</taxon>
    </lineage>
</organism>
<evidence type="ECO:0000313" key="1">
    <source>
        <dbReference type="EMBL" id="PQJ30752.1"/>
    </source>
</evidence>
<dbReference type="AlphaFoldDB" id="A0A2S7U906"/>
<protein>
    <submittedName>
        <fullName evidence="1">Twin-arginine translocation pathway signal</fullName>
    </submittedName>
</protein>
<sequence>MQRRDFLKRSALASSAIMIPSFMRAFENTPAHISGFKKLVVIQLSGGNDGLNTIVPYRNDIYYSIRPQIAIPKNKILKATDDLGFNEHLAPLKELYDKGYLSIINNVGYPNPNRSHFRSTDIWHTASDATQYLESGWLGRYIEKVGTHSHLGIEVDESLSMILKGENRNGIATQNAALFRRNMEQPFFDEVLHQQTDSHLSEHNLGYLYKTMLAAKSSARYLHEKTRIYESKQEYPSNPFAKQLKTTAQFINSGVETQVYYVSMGGFDTHVNQQNSQGKLLKTYSDAMSSFIKDLEKNDTFKDTLVMTFSEFGRRVAQNASNGTDHGTANQVYIIGKNLKNAGFYNPAANLSQLDDNGDLKFEIDFRTVYATILDRWMDIDDATVLNKEFSKLDFV</sequence>
<comment type="caution">
    <text evidence="1">The sequence shown here is derived from an EMBL/GenBank/DDBJ whole genome shotgun (WGS) entry which is preliminary data.</text>
</comment>
<proteinExistence type="predicted"/>
<dbReference type="RefSeq" id="WP_105069929.1">
    <property type="nucleotide sequence ID" value="NZ_MTPW01000001.1"/>
</dbReference>
<dbReference type="EMBL" id="MTPW01000001">
    <property type="protein sequence ID" value="PQJ30752.1"/>
    <property type="molecule type" value="Genomic_DNA"/>
</dbReference>
<dbReference type="PANTHER" id="PTHR43737">
    <property type="entry name" value="BLL7424 PROTEIN"/>
    <property type="match status" value="1"/>
</dbReference>
<gene>
    <name evidence="1" type="ORF">BST92_01890</name>
</gene>
<dbReference type="Pfam" id="PF07394">
    <property type="entry name" value="DUF1501"/>
    <property type="match status" value="1"/>
</dbReference>
<dbReference type="InterPro" id="IPR010869">
    <property type="entry name" value="DUF1501"/>
</dbReference>
<accession>A0A2S7U906</accession>